<feature type="region of interest" description="Disordered" evidence="1">
    <location>
        <begin position="1"/>
        <end position="170"/>
    </location>
</feature>
<gene>
    <name evidence="2" type="ORF">SNAT2548_LOCUS18860</name>
</gene>
<dbReference type="OrthoDB" id="478474at2759"/>
<feature type="compositionally biased region" description="Low complexity" evidence="1">
    <location>
        <begin position="98"/>
        <end position="108"/>
    </location>
</feature>
<protein>
    <submittedName>
        <fullName evidence="2">Uncharacterized protein</fullName>
    </submittedName>
</protein>
<name>A0A812PIJ3_9DINO</name>
<sequence length="415" mass="45635">MKKPAAKPSKQKNAPEVAEPQQKAAKLTPEPKEQAKPKNEKKEPEKTQKAPKAKTSPKAKAKGKALAKAKGKALAKDKAQAVKKTIEKSKGKSKGQSKGKGNTTQSKNTKGKNKGKKPASGPPKQPSADDWKEGLLIDDNQEEQPEEESPRESDDCVCPNDGSFELPAETKDRSKNNKFLKLLQSGALPEWLRLEWERISKLKTGRTEAQRRLVNGAVDRDAVSGKLALCLQKPMFRQLEENYTKTVSRDRDKTLPKTLLMGKFNLSPEMFENALAEGDIVETVNKSGKKVYAWSADEHVIEKGKQASLSLESEKKATATDKNWFAEASKDWKIGLFQKGSSNAGSSSSSTKVLAIQDRVPTDAPLNEAQWKQAQTQLSQAMASFDRLLAGAKKLIGSMGVEMKDDELYKSMMLA</sequence>
<comment type="caution">
    <text evidence="2">The sequence shown here is derived from an EMBL/GenBank/DDBJ whole genome shotgun (WGS) entry which is preliminary data.</text>
</comment>
<keyword evidence="3" id="KW-1185">Reference proteome</keyword>
<evidence type="ECO:0000313" key="3">
    <source>
        <dbReference type="Proteomes" id="UP000604046"/>
    </source>
</evidence>
<accession>A0A812PIJ3</accession>
<evidence type="ECO:0000313" key="2">
    <source>
        <dbReference type="EMBL" id="CAE7355157.1"/>
    </source>
</evidence>
<evidence type="ECO:0000256" key="1">
    <source>
        <dbReference type="SAM" id="MobiDB-lite"/>
    </source>
</evidence>
<feature type="compositionally biased region" description="Basic and acidic residues" evidence="1">
    <location>
        <begin position="29"/>
        <end position="48"/>
    </location>
</feature>
<reference evidence="2" key="1">
    <citation type="submission" date="2021-02" db="EMBL/GenBank/DDBJ databases">
        <authorList>
            <person name="Dougan E. K."/>
            <person name="Rhodes N."/>
            <person name="Thang M."/>
            <person name="Chan C."/>
        </authorList>
    </citation>
    <scope>NUCLEOTIDE SEQUENCE</scope>
</reference>
<feature type="compositionally biased region" description="Basic residues" evidence="1">
    <location>
        <begin position="49"/>
        <end position="73"/>
    </location>
</feature>
<organism evidence="2 3">
    <name type="scientific">Symbiodinium natans</name>
    <dbReference type="NCBI Taxonomy" id="878477"/>
    <lineage>
        <taxon>Eukaryota</taxon>
        <taxon>Sar</taxon>
        <taxon>Alveolata</taxon>
        <taxon>Dinophyceae</taxon>
        <taxon>Suessiales</taxon>
        <taxon>Symbiodiniaceae</taxon>
        <taxon>Symbiodinium</taxon>
    </lineage>
</organism>
<proteinExistence type="predicted"/>
<dbReference type="AlphaFoldDB" id="A0A812PIJ3"/>
<dbReference type="EMBL" id="CAJNDS010002157">
    <property type="protein sequence ID" value="CAE7355157.1"/>
    <property type="molecule type" value="Genomic_DNA"/>
</dbReference>
<dbReference type="Proteomes" id="UP000604046">
    <property type="component" value="Unassembled WGS sequence"/>
</dbReference>
<feature type="compositionally biased region" description="Basic and acidic residues" evidence="1">
    <location>
        <begin position="74"/>
        <end position="90"/>
    </location>
</feature>